<keyword evidence="2" id="KW-1185">Reference proteome</keyword>
<evidence type="ECO:0000313" key="2">
    <source>
        <dbReference type="Proteomes" id="UP000828941"/>
    </source>
</evidence>
<gene>
    <name evidence="1" type="ORF">L6164_009962</name>
</gene>
<name>A0ACB9PMW5_BAUVA</name>
<comment type="caution">
    <text evidence="1">The sequence shown here is derived from an EMBL/GenBank/DDBJ whole genome shotgun (WGS) entry which is preliminary data.</text>
</comment>
<protein>
    <submittedName>
        <fullName evidence="1">Uncharacterized protein</fullName>
    </submittedName>
</protein>
<organism evidence="1 2">
    <name type="scientific">Bauhinia variegata</name>
    <name type="common">Purple orchid tree</name>
    <name type="synonym">Phanera variegata</name>
    <dbReference type="NCBI Taxonomy" id="167791"/>
    <lineage>
        <taxon>Eukaryota</taxon>
        <taxon>Viridiplantae</taxon>
        <taxon>Streptophyta</taxon>
        <taxon>Embryophyta</taxon>
        <taxon>Tracheophyta</taxon>
        <taxon>Spermatophyta</taxon>
        <taxon>Magnoliopsida</taxon>
        <taxon>eudicotyledons</taxon>
        <taxon>Gunneridae</taxon>
        <taxon>Pentapetalae</taxon>
        <taxon>rosids</taxon>
        <taxon>fabids</taxon>
        <taxon>Fabales</taxon>
        <taxon>Fabaceae</taxon>
        <taxon>Cercidoideae</taxon>
        <taxon>Cercideae</taxon>
        <taxon>Bauhiniinae</taxon>
        <taxon>Bauhinia</taxon>
    </lineage>
</organism>
<dbReference type="EMBL" id="CM039429">
    <property type="protein sequence ID" value="KAI4349369.1"/>
    <property type="molecule type" value="Genomic_DNA"/>
</dbReference>
<accession>A0ACB9PMW5</accession>
<evidence type="ECO:0000313" key="1">
    <source>
        <dbReference type="EMBL" id="KAI4349369.1"/>
    </source>
</evidence>
<sequence>MDAEIRRREDGSPSFSPEEKARLDIKEELLKQVQETGLFKDVASFLSNSCCSQSPTSGDKPITMVSATGEC</sequence>
<reference evidence="1 2" key="1">
    <citation type="journal article" date="2022" name="DNA Res.">
        <title>Chromosomal-level genome assembly of the orchid tree Bauhinia variegata (Leguminosae; Cercidoideae) supports the allotetraploid origin hypothesis of Bauhinia.</title>
        <authorList>
            <person name="Zhong Y."/>
            <person name="Chen Y."/>
            <person name="Zheng D."/>
            <person name="Pang J."/>
            <person name="Liu Y."/>
            <person name="Luo S."/>
            <person name="Meng S."/>
            <person name="Qian L."/>
            <person name="Wei D."/>
            <person name="Dai S."/>
            <person name="Zhou R."/>
        </authorList>
    </citation>
    <scope>NUCLEOTIDE SEQUENCE [LARGE SCALE GENOMIC DNA]</scope>
    <source>
        <strain evidence="1">BV-YZ2020</strain>
    </source>
</reference>
<dbReference type="Proteomes" id="UP000828941">
    <property type="component" value="Chromosome 4"/>
</dbReference>
<proteinExistence type="predicted"/>